<evidence type="ECO:0000256" key="2">
    <source>
        <dbReference type="ARBA" id="ARBA00022884"/>
    </source>
</evidence>
<evidence type="ECO:0000256" key="5">
    <source>
        <dbReference type="ARBA" id="ARBA00023274"/>
    </source>
</evidence>
<dbReference type="SMART" id="SM00535">
    <property type="entry name" value="RIBOc"/>
    <property type="match status" value="1"/>
</dbReference>
<evidence type="ECO:0000259" key="11">
    <source>
        <dbReference type="PROSITE" id="PS50142"/>
    </source>
</evidence>
<dbReference type="InterPro" id="IPR000999">
    <property type="entry name" value="RNase_III_dom"/>
</dbReference>
<comment type="subcellular location">
    <subcellularLocation>
        <location evidence="1">Mitochondrion</location>
    </subcellularLocation>
</comment>
<dbReference type="GO" id="GO:0003723">
    <property type="term" value="F:RNA binding"/>
    <property type="evidence" value="ECO:0007669"/>
    <property type="project" value="UniProtKB-UniRule"/>
</dbReference>
<evidence type="ECO:0000256" key="4">
    <source>
        <dbReference type="ARBA" id="ARBA00023128"/>
    </source>
</evidence>
<evidence type="ECO:0000256" key="3">
    <source>
        <dbReference type="ARBA" id="ARBA00022980"/>
    </source>
</evidence>
<dbReference type="Pfam" id="PF22892">
    <property type="entry name" value="DSRM_MRPL44"/>
    <property type="match status" value="1"/>
</dbReference>
<sequence length="538" mass="56852">MSRSALHSVRTWSTTATTTATQATTCTSRRHCGVASAASPIELGRRPSNKIAEPTLRSRLRPQQVHSRSFSSASTSAAAAATTASTSQASPRAYISPRPHVPREVRRPTNSNKKAPSSASARDVGPGSTHTASDLPSPPRTPSETAEADDSYTLNPLTDQSLSLLFTYTTPPPLSSLSAFAGRLATSVVGAGKHSAQFSLAQDLALLEQCLIHESFWTGVNTLPKANAAERRHTHFHDSPISAPTSVTALRAHNEPLASLGNALLGSLTAEALMEQFPNLPTRVTKAALTMFVGPKSLAAVATSWGIAPTRLDHRWVGRPDVQKLSRKDRAYGHLVGGVGPAAKRESVGGDGAAGIGLLRWNRTKVSPVKDAVLFEDALASVARAVVGAIYQTHVSHRNLGFNAARQFAHAHFLASLVSSTNSKLPSPIASSQILPLLKFTNPTSVLSSHLVLKASAGRATHRLLKESGRLSNHATFVSGVYSGATKLGEGFGSSIKMSEYRASEDALRRLYLGGKGAKGTRVVGSRDWDKRGSGVQG</sequence>
<dbReference type="GO" id="GO:0005739">
    <property type="term" value="C:mitochondrion"/>
    <property type="evidence" value="ECO:0007669"/>
    <property type="project" value="TreeGrafter"/>
</dbReference>
<dbReference type="InterPro" id="IPR014720">
    <property type="entry name" value="dsRBD_dom"/>
</dbReference>
<dbReference type="Gene3D" id="3.30.160.20">
    <property type="match status" value="1"/>
</dbReference>
<dbReference type="OrthoDB" id="67027at2759"/>
<accession>A0A2X0N3W9</accession>
<dbReference type="STRING" id="289078.A0A2X0N3W9"/>
<reference evidence="13" key="1">
    <citation type="submission" date="2016-10" db="EMBL/GenBank/DDBJ databases">
        <authorList>
            <person name="Jeantristanb JTB J.-T."/>
            <person name="Ricardo R."/>
        </authorList>
    </citation>
    <scope>NUCLEOTIDE SEQUENCE [LARGE SCALE GENOMIC DNA]</scope>
</reference>
<dbReference type="GO" id="GO:0004525">
    <property type="term" value="F:ribonuclease III activity"/>
    <property type="evidence" value="ECO:0007669"/>
    <property type="project" value="InterPro"/>
</dbReference>
<evidence type="ECO:0000313" key="12">
    <source>
        <dbReference type="EMBL" id="SCZ96294.1"/>
    </source>
</evidence>
<gene>
    <name evidence="12" type="ORF">BZ3500_MVSOF-1268-A1-R1_CHR8-2G10098</name>
</gene>
<dbReference type="InterPro" id="IPR036389">
    <property type="entry name" value="RNase_III_sf"/>
</dbReference>
<feature type="compositionally biased region" description="Low complexity" evidence="9">
    <location>
        <begin position="69"/>
        <end position="90"/>
    </location>
</feature>
<evidence type="ECO:0000256" key="6">
    <source>
        <dbReference type="ARBA" id="ARBA00024034"/>
    </source>
</evidence>
<feature type="compositionally biased region" description="Low complexity" evidence="9">
    <location>
        <begin position="108"/>
        <end position="121"/>
    </location>
</feature>
<dbReference type="SUPFAM" id="SSF69065">
    <property type="entry name" value="RNase III domain-like"/>
    <property type="match status" value="1"/>
</dbReference>
<dbReference type="PROSITE" id="PS50142">
    <property type="entry name" value="RNASE_3_2"/>
    <property type="match status" value="1"/>
</dbReference>
<dbReference type="PROSITE" id="PS50137">
    <property type="entry name" value="DS_RBD"/>
    <property type="match status" value="1"/>
</dbReference>
<feature type="domain" description="RNase III" evidence="11">
    <location>
        <begin position="243"/>
        <end position="307"/>
    </location>
</feature>
<protein>
    <recommendedName>
        <fullName evidence="7">Large ribosomal subunit protein mL44</fullName>
    </recommendedName>
</protein>
<evidence type="ECO:0000256" key="7">
    <source>
        <dbReference type="ARBA" id="ARBA00035187"/>
    </source>
</evidence>
<dbReference type="AlphaFoldDB" id="A0A2X0N3W9"/>
<keyword evidence="2 8" id="KW-0694">RNA-binding</keyword>
<feature type="domain" description="DRBM" evidence="10">
    <location>
        <begin position="442"/>
        <end position="513"/>
    </location>
</feature>
<keyword evidence="13" id="KW-1185">Reference proteome</keyword>
<evidence type="ECO:0000256" key="9">
    <source>
        <dbReference type="SAM" id="MobiDB-lite"/>
    </source>
</evidence>
<name>A0A2X0N3W9_9BASI</name>
<dbReference type="PANTHER" id="PTHR11207:SF32">
    <property type="entry name" value="LARGE RIBOSOMAL SUBUNIT PROTEIN ML44"/>
    <property type="match status" value="1"/>
</dbReference>
<evidence type="ECO:0000256" key="1">
    <source>
        <dbReference type="ARBA" id="ARBA00004173"/>
    </source>
</evidence>
<dbReference type="Proteomes" id="UP000249723">
    <property type="component" value="Unassembled WGS sequence"/>
</dbReference>
<evidence type="ECO:0000256" key="8">
    <source>
        <dbReference type="PROSITE-ProRule" id="PRU00266"/>
    </source>
</evidence>
<keyword evidence="4" id="KW-0496">Mitochondrion</keyword>
<comment type="similarity">
    <text evidence="6">Belongs to the ribonuclease III family. Mitochondrion-specific ribosomal protein mL44 subfamily.</text>
</comment>
<keyword evidence="5" id="KW-0687">Ribonucleoprotein</keyword>
<dbReference type="EMBL" id="FMWP01000088">
    <property type="protein sequence ID" value="SCZ96294.1"/>
    <property type="molecule type" value="Genomic_DNA"/>
</dbReference>
<dbReference type="SUPFAM" id="SSF54768">
    <property type="entry name" value="dsRNA-binding domain-like"/>
    <property type="match status" value="1"/>
</dbReference>
<dbReference type="InterPro" id="IPR044444">
    <property type="entry name" value="Ribosomal_mL44_DSRM_metazoa"/>
</dbReference>
<dbReference type="GO" id="GO:0006396">
    <property type="term" value="P:RNA processing"/>
    <property type="evidence" value="ECO:0007669"/>
    <property type="project" value="InterPro"/>
</dbReference>
<organism evidence="12 13">
    <name type="scientific">Microbotryum saponariae</name>
    <dbReference type="NCBI Taxonomy" id="289078"/>
    <lineage>
        <taxon>Eukaryota</taxon>
        <taxon>Fungi</taxon>
        <taxon>Dikarya</taxon>
        <taxon>Basidiomycota</taxon>
        <taxon>Pucciniomycotina</taxon>
        <taxon>Microbotryomycetes</taxon>
        <taxon>Microbotryales</taxon>
        <taxon>Microbotryaceae</taxon>
        <taxon>Microbotryum</taxon>
    </lineage>
</organism>
<dbReference type="PANTHER" id="PTHR11207">
    <property type="entry name" value="RIBONUCLEASE III"/>
    <property type="match status" value="1"/>
</dbReference>
<evidence type="ECO:0000313" key="13">
    <source>
        <dbReference type="Proteomes" id="UP000249723"/>
    </source>
</evidence>
<evidence type="ECO:0000259" key="10">
    <source>
        <dbReference type="PROSITE" id="PS50137"/>
    </source>
</evidence>
<keyword evidence="3" id="KW-0689">Ribosomal protein</keyword>
<dbReference type="GO" id="GO:0003735">
    <property type="term" value="F:structural constituent of ribosome"/>
    <property type="evidence" value="ECO:0007669"/>
    <property type="project" value="TreeGrafter"/>
</dbReference>
<feature type="region of interest" description="Disordered" evidence="9">
    <location>
        <begin position="37"/>
        <end position="154"/>
    </location>
</feature>
<proteinExistence type="inferred from homology"/>
<dbReference type="Gene3D" id="1.10.1520.10">
    <property type="entry name" value="Ribonuclease III domain"/>
    <property type="match status" value="1"/>
</dbReference>